<keyword evidence="5 7" id="KW-0129">CBS domain</keyword>
<evidence type="ECO:0000256" key="9">
    <source>
        <dbReference type="SAM" id="Phobius"/>
    </source>
</evidence>
<evidence type="ECO:0000256" key="4">
    <source>
        <dbReference type="ARBA" id="ARBA00022989"/>
    </source>
</evidence>
<dbReference type="Gene3D" id="3.10.580.10">
    <property type="entry name" value="CBS-domain"/>
    <property type="match status" value="1"/>
</dbReference>
<sequence length="460" mass="50100">MRFCYPCGLLKNRRDCGKTLDGALSMDTALVIFLILLNGLFAMSEMALTASRKARLQVMVEGGESGAQAAMDLHENPTKFLSTVQIGITSIGVLNGIVGEAAFSGPLALWLQGVLSMPERAAQLSATGLVVVILTVLTIIFGELVPKRLGQIYPETVARLVAPPMEFLSLVARPLVKLLSFSTDATLGLLGLRGKVQRGVTEEEIAASLEEGLDAGVIEEQEHQMVRNVFRLDERQVGSMMIPRAEIAWLDIEDGAGPVLEMLKAHGYSRYPVCRGGLTDVVGVVSAQHLLQRVLAGQPLSLAEDLEAPIFVPETLSGMELLEHFRGSDAQLVFVVDEYGEVQGVITLRDVLEAIAGEFSAPSDGEAWAVRREDGSWLMDGLIPVPELKDRLGIKELPEEDRGRYNTLAGMIMLLLGRLPRTTDAVEWGAWRFEVVDLDGKRVDKVLVTRLADEDGDDEK</sequence>
<feature type="transmembrane region" description="Helical" evidence="9">
    <location>
        <begin position="123"/>
        <end position="145"/>
    </location>
</feature>
<evidence type="ECO:0000259" key="11">
    <source>
        <dbReference type="PROSITE" id="PS51846"/>
    </source>
</evidence>
<evidence type="ECO:0000313" key="12">
    <source>
        <dbReference type="EMBL" id="TDP05639.1"/>
    </source>
</evidence>
<dbReference type="Pfam" id="PF03471">
    <property type="entry name" value="CorC_HlyC"/>
    <property type="match status" value="1"/>
</dbReference>
<dbReference type="SUPFAM" id="SSF56176">
    <property type="entry name" value="FAD-binding/transporter-associated domain-like"/>
    <property type="match status" value="1"/>
</dbReference>
<keyword evidence="2 8" id="KW-0812">Transmembrane</keyword>
<keyword evidence="4 8" id="KW-1133">Transmembrane helix</keyword>
<dbReference type="PANTHER" id="PTHR22777:SF17">
    <property type="entry name" value="UPF0053 PROTEIN SLL0260"/>
    <property type="match status" value="1"/>
</dbReference>
<evidence type="ECO:0000313" key="13">
    <source>
        <dbReference type="Proteomes" id="UP000295357"/>
    </source>
</evidence>
<dbReference type="PROSITE" id="PS51846">
    <property type="entry name" value="CNNM"/>
    <property type="match status" value="1"/>
</dbReference>
<dbReference type="PROSITE" id="PS51371">
    <property type="entry name" value="CBS"/>
    <property type="match status" value="2"/>
</dbReference>
<reference evidence="12 13" key="1">
    <citation type="submission" date="2019-03" db="EMBL/GenBank/DDBJ databases">
        <title>Genomic Encyclopedia of Type Strains, Phase IV (KMG-IV): sequencing the most valuable type-strain genomes for metagenomic binning, comparative biology and taxonomic classification.</title>
        <authorList>
            <person name="Goeker M."/>
        </authorList>
    </citation>
    <scope>NUCLEOTIDE SEQUENCE [LARGE SCALE GENOMIC DNA]</scope>
    <source>
        <strain evidence="12 13">DSM 25082</strain>
    </source>
</reference>
<dbReference type="InterPro" id="IPR044751">
    <property type="entry name" value="Ion_transp-like_CBS"/>
</dbReference>
<proteinExistence type="predicted"/>
<evidence type="ECO:0000256" key="2">
    <source>
        <dbReference type="ARBA" id="ARBA00022692"/>
    </source>
</evidence>
<dbReference type="InterPro" id="IPR036318">
    <property type="entry name" value="FAD-bd_PCMH-like_sf"/>
</dbReference>
<dbReference type="CDD" id="cd04590">
    <property type="entry name" value="CBS_pair_CorC_HlyC_assoc"/>
    <property type="match status" value="1"/>
</dbReference>
<dbReference type="Proteomes" id="UP000295357">
    <property type="component" value="Unassembled WGS sequence"/>
</dbReference>
<gene>
    <name evidence="12" type="ORF">DFR39_11065</name>
</gene>
<evidence type="ECO:0000256" key="5">
    <source>
        <dbReference type="ARBA" id="ARBA00023122"/>
    </source>
</evidence>
<dbReference type="SMART" id="SM01091">
    <property type="entry name" value="CorC_HlyC"/>
    <property type="match status" value="1"/>
</dbReference>
<protein>
    <submittedName>
        <fullName evidence="12">Putative hemolysin</fullName>
    </submittedName>
</protein>
<feature type="transmembrane region" description="Helical" evidence="9">
    <location>
        <begin position="80"/>
        <end position="103"/>
    </location>
</feature>
<organism evidence="12 13">
    <name type="scientific">Roseateles asaccharophilus</name>
    <dbReference type="NCBI Taxonomy" id="582607"/>
    <lineage>
        <taxon>Bacteria</taxon>
        <taxon>Pseudomonadati</taxon>
        <taxon>Pseudomonadota</taxon>
        <taxon>Betaproteobacteria</taxon>
        <taxon>Burkholderiales</taxon>
        <taxon>Sphaerotilaceae</taxon>
        <taxon>Roseateles</taxon>
    </lineage>
</organism>
<dbReference type="FunFam" id="3.30.465.10:FF:000023">
    <property type="entry name" value="Magnesium and cobalt transporter"/>
    <property type="match status" value="1"/>
</dbReference>
<evidence type="ECO:0000256" key="1">
    <source>
        <dbReference type="ARBA" id="ARBA00004141"/>
    </source>
</evidence>
<keyword evidence="13" id="KW-1185">Reference proteome</keyword>
<dbReference type="Gene3D" id="3.30.465.10">
    <property type="match status" value="1"/>
</dbReference>
<accession>A0A4R6MU80</accession>
<feature type="domain" description="CBS" evidence="10">
    <location>
        <begin position="241"/>
        <end position="300"/>
    </location>
</feature>
<comment type="subcellular location">
    <subcellularLocation>
        <location evidence="1">Membrane</location>
        <topology evidence="1">Multi-pass membrane protein</topology>
    </subcellularLocation>
</comment>
<keyword evidence="3" id="KW-0677">Repeat</keyword>
<name>A0A4R6MU80_9BURK</name>
<dbReference type="GO" id="GO:0050660">
    <property type="term" value="F:flavin adenine dinucleotide binding"/>
    <property type="evidence" value="ECO:0007669"/>
    <property type="project" value="InterPro"/>
</dbReference>
<dbReference type="AlphaFoldDB" id="A0A4R6MU80"/>
<dbReference type="PANTHER" id="PTHR22777">
    <property type="entry name" value="HEMOLYSIN-RELATED"/>
    <property type="match status" value="1"/>
</dbReference>
<dbReference type="InterPro" id="IPR016169">
    <property type="entry name" value="FAD-bd_PCMH_sub2"/>
</dbReference>
<evidence type="ECO:0000256" key="6">
    <source>
        <dbReference type="ARBA" id="ARBA00023136"/>
    </source>
</evidence>
<feature type="transmembrane region" description="Helical" evidence="9">
    <location>
        <begin position="29"/>
        <end position="48"/>
    </location>
</feature>
<dbReference type="SUPFAM" id="SSF54631">
    <property type="entry name" value="CBS-domain pair"/>
    <property type="match status" value="1"/>
</dbReference>
<feature type="domain" description="CNNM transmembrane" evidence="11">
    <location>
        <begin position="20"/>
        <end position="222"/>
    </location>
</feature>
<dbReference type="InterPro" id="IPR046342">
    <property type="entry name" value="CBS_dom_sf"/>
</dbReference>
<evidence type="ECO:0000259" key="10">
    <source>
        <dbReference type="PROSITE" id="PS51371"/>
    </source>
</evidence>
<keyword evidence="6 8" id="KW-0472">Membrane</keyword>
<dbReference type="InterPro" id="IPR005170">
    <property type="entry name" value="Transptr-assoc_dom"/>
</dbReference>
<dbReference type="InterPro" id="IPR002550">
    <property type="entry name" value="CNNM"/>
</dbReference>
<dbReference type="Pfam" id="PF00571">
    <property type="entry name" value="CBS"/>
    <property type="match status" value="2"/>
</dbReference>
<feature type="domain" description="CBS" evidence="10">
    <location>
        <begin position="305"/>
        <end position="363"/>
    </location>
</feature>
<evidence type="ECO:0000256" key="3">
    <source>
        <dbReference type="ARBA" id="ARBA00022737"/>
    </source>
</evidence>
<evidence type="ECO:0000256" key="8">
    <source>
        <dbReference type="PROSITE-ProRule" id="PRU01193"/>
    </source>
</evidence>
<comment type="caution">
    <text evidence="12">The sequence shown here is derived from an EMBL/GenBank/DDBJ whole genome shotgun (WGS) entry which is preliminary data.</text>
</comment>
<evidence type="ECO:0000256" key="7">
    <source>
        <dbReference type="PROSITE-ProRule" id="PRU00703"/>
    </source>
</evidence>
<dbReference type="Pfam" id="PF01595">
    <property type="entry name" value="CNNM"/>
    <property type="match status" value="1"/>
</dbReference>
<dbReference type="GO" id="GO:0005886">
    <property type="term" value="C:plasma membrane"/>
    <property type="evidence" value="ECO:0007669"/>
    <property type="project" value="TreeGrafter"/>
</dbReference>
<dbReference type="InterPro" id="IPR000644">
    <property type="entry name" value="CBS_dom"/>
</dbReference>
<dbReference type="EMBL" id="SNXE01000010">
    <property type="protein sequence ID" value="TDP05639.1"/>
    <property type="molecule type" value="Genomic_DNA"/>
</dbReference>